<keyword evidence="3" id="KW-1185">Reference proteome</keyword>
<dbReference type="AlphaFoldDB" id="A0ABD5R5A9"/>
<feature type="compositionally biased region" description="Acidic residues" evidence="1">
    <location>
        <begin position="471"/>
        <end position="487"/>
    </location>
</feature>
<name>A0ABD5R5A9_9EURY</name>
<dbReference type="EMBL" id="JBHSKY010000018">
    <property type="protein sequence ID" value="MFC5280104.1"/>
    <property type="molecule type" value="Genomic_DNA"/>
</dbReference>
<evidence type="ECO:0000313" key="3">
    <source>
        <dbReference type="Proteomes" id="UP001596118"/>
    </source>
</evidence>
<dbReference type="Proteomes" id="UP001596118">
    <property type="component" value="Unassembled WGS sequence"/>
</dbReference>
<feature type="region of interest" description="Disordered" evidence="1">
    <location>
        <begin position="128"/>
        <end position="164"/>
    </location>
</feature>
<dbReference type="RefSeq" id="WP_256413099.1">
    <property type="nucleotide sequence ID" value="NZ_JANHDM010000016.1"/>
</dbReference>
<organism evidence="2 3">
    <name type="scientific">Halorubrum rubrum</name>
    <dbReference type="NCBI Taxonomy" id="1126240"/>
    <lineage>
        <taxon>Archaea</taxon>
        <taxon>Methanobacteriati</taxon>
        <taxon>Methanobacteriota</taxon>
        <taxon>Stenosarchaea group</taxon>
        <taxon>Halobacteria</taxon>
        <taxon>Halobacteriales</taxon>
        <taxon>Haloferacaceae</taxon>
        <taxon>Halorubrum</taxon>
    </lineage>
</organism>
<comment type="caution">
    <text evidence="2">The sequence shown here is derived from an EMBL/GenBank/DDBJ whole genome shotgun (WGS) entry which is preliminary data.</text>
</comment>
<sequence>MSDPPSVDDLDLERALGHLGKQADDVIEAEMEWPEFATELDVSRYRRDDPYAEWHPETNDFASMFLAVLWAETEDESVTGLEDRLTDNPKIAEAFGFDEPDDIPHGDTFALAWRKRFDELQETIGTAADDIDRIATERGSPIGGHTGLDTEETSGSSKRTEQRLLRQKTKEVLDKMSDVVFPALDLPRAEKAIYDEEDLLELMTVMGINGSAAHGASDTNSDRIAAQKDIDTYDDPFYEDGPTGQTLLDAVRELSVTGITDMVNRAAERALTRIKPHAEFPDPVFMAIDITYVAYYGDRGEMDWVTGTPANKEYSWCHKFATATLVGDGVHMVVGMLPVGNPEEVDNEAYPGDEEKTVIHGDVVRELVDITSQYVTPRCVYADRAFASADTIAAFEENNLRYMMPAPRNDRTTPWLERNVDVERGIIATEQDWAVYGPVKDGVSNERVTTNLVGMPGDPDEEQYGFGEKPDPDEETGEDDGDEDDLEPVPFYTNTHVDDEIAVDRRQTRRKVEQYNRRGGIETAYKKIKEFAAWTTSKEFEVRLWHFGFAVLLYNAWLMVDFLVQVGLDKEFRSKPRITADRFRSYIQRRLTRLI</sequence>
<protein>
    <submittedName>
        <fullName evidence="2">Transposase</fullName>
    </submittedName>
</protein>
<proteinExistence type="predicted"/>
<reference evidence="2 3" key="1">
    <citation type="journal article" date="2019" name="Int. J. Syst. Evol. Microbiol.">
        <title>The Global Catalogue of Microorganisms (GCM) 10K type strain sequencing project: providing services to taxonomists for standard genome sequencing and annotation.</title>
        <authorList>
            <consortium name="The Broad Institute Genomics Platform"/>
            <consortium name="The Broad Institute Genome Sequencing Center for Infectious Disease"/>
            <person name="Wu L."/>
            <person name="Ma J."/>
        </authorList>
    </citation>
    <scope>NUCLEOTIDE SEQUENCE [LARGE SCALE GENOMIC DNA]</scope>
    <source>
        <strain evidence="2 3">CGMCC 1.12124</strain>
    </source>
</reference>
<evidence type="ECO:0000256" key="1">
    <source>
        <dbReference type="SAM" id="MobiDB-lite"/>
    </source>
</evidence>
<evidence type="ECO:0000313" key="2">
    <source>
        <dbReference type="EMBL" id="MFC5280104.1"/>
    </source>
</evidence>
<accession>A0ABD5R5A9</accession>
<feature type="region of interest" description="Disordered" evidence="1">
    <location>
        <begin position="451"/>
        <end position="491"/>
    </location>
</feature>
<gene>
    <name evidence="2" type="ORF">ACFPM1_15240</name>
</gene>